<proteinExistence type="predicted"/>
<dbReference type="Proteomes" id="UP000298493">
    <property type="component" value="Unassembled WGS sequence"/>
</dbReference>
<organism evidence="2 3">
    <name type="scientific">Venturia nashicola</name>
    <dbReference type="NCBI Taxonomy" id="86259"/>
    <lineage>
        <taxon>Eukaryota</taxon>
        <taxon>Fungi</taxon>
        <taxon>Dikarya</taxon>
        <taxon>Ascomycota</taxon>
        <taxon>Pezizomycotina</taxon>
        <taxon>Dothideomycetes</taxon>
        <taxon>Pleosporomycetidae</taxon>
        <taxon>Venturiales</taxon>
        <taxon>Venturiaceae</taxon>
        <taxon>Venturia</taxon>
    </lineage>
</organism>
<feature type="compositionally biased region" description="Polar residues" evidence="1">
    <location>
        <begin position="18"/>
        <end position="28"/>
    </location>
</feature>
<sequence>MRNINDPRYKVPHFLHSLTPQNNLSRHPTSMPPKKLLASQSRKGMYALIEDEFDDEVDAEICEVIVESALKGNTYWPATADTRMIEMIDMEETKQ</sequence>
<protein>
    <submittedName>
        <fullName evidence="2">Uncharacterized protein</fullName>
    </submittedName>
</protein>
<keyword evidence="3" id="KW-1185">Reference proteome</keyword>
<name>A0A4Z1PEP3_9PEZI</name>
<accession>A0A4Z1PEP3</accession>
<dbReference type="EMBL" id="SNSC02000001">
    <property type="protein sequence ID" value="TID27981.1"/>
    <property type="molecule type" value="Genomic_DNA"/>
</dbReference>
<evidence type="ECO:0000256" key="1">
    <source>
        <dbReference type="SAM" id="MobiDB-lite"/>
    </source>
</evidence>
<feature type="region of interest" description="Disordered" evidence="1">
    <location>
        <begin position="15"/>
        <end position="35"/>
    </location>
</feature>
<comment type="caution">
    <text evidence="2">The sequence shown here is derived from an EMBL/GenBank/DDBJ whole genome shotgun (WGS) entry which is preliminary data.</text>
</comment>
<evidence type="ECO:0000313" key="2">
    <source>
        <dbReference type="EMBL" id="TID27981.1"/>
    </source>
</evidence>
<dbReference type="AlphaFoldDB" id="A0A4Z1PEP3"/>
<gene>
    <name evidence="2" type="ORF">E6O75_ATG00748</name>
</gene>
<evidence type="ECO:0000313" key="3">
    <source>
        <dbReference type="Proteomes" id="UP000298493"/>
    </source>
</evidence>
<reference evidence="2 3" key="1">
    <citation type="submission" date="2019-04" db="EMBL/GenBank/DDBJ databases">
        <title>High contiguity whole genome sequence and gene annotation resource for two Venturia nashicola isolates.</title>
        <authorList>
            <person name="Prokchorchik M."/>
            <person name="Won K."/>
            <person name="Lee Y."/>
            <person name="Choi E.D."/>
            <person name="Segonzac C."/>
            <person name="Sohn K.H."/>
        </authorList>
    </citation>
    <scope>NUCLEOTIDE SEQUENCE [LARGE SCALE GENOMIC DNA]</scope>
    <source>
        <strain evidence="2 3">PRI2</strain>
    </source>
</reference>